<dbReference type="PROSITE" id="PS50035">
    <property type="entry name" value="PLD"/>
    <property type="match status" value="1"/>
</dbReference>
<evidence type="ECO:0000256" key="1">
    <source>
        <dbReference type="PROSITE-ProRule" id="PRU00703"/>
    </source>
</evidence>
<dbReference type="Pfam" id="PF00571">
    <property type="entry name" value="CBS"/>
    <property type="match status" value="1"/>
</dbReference>
<keyword evidence="5" id="KW-1185">Reference proteome</keyword>
<reference evidence="4" key="1">
    <citation type="submission" date="2022-08" db="EMBL/GenBank/DDBJ databases">
        <title>Genome Sequence of the sulphate-reducing bacterium, Pseudodesulfovibrio portus JCM14722.</title>
        <authorList>
            <person name="Kondo R."/>
            <person name="Kataoka T."/>
        </authorList>
    </citation>
    <scope>NUCLEOTIDE SEQUENCE</scope>
    <source>
        <strain evidence="4">JCM 14722</strain>
    </source>
</reference>
<dbReference type="RefSeq" id="WP_264983248.1">
    <property type="nucleotide sequence ID" value="NZ_AP026708.1"/>
</dbReference>
<protein>
    <recommendedName>
        <fullName evidence="6">CBS domain-containing protein</fullName>
    </recommendedName>
</protein>
<evidence type="ECO:0008006" key="6">
    <source>
        <dbReference type="Google" id="ProtNLM"/>
    </source>
</evidence>
<sequence>MKVKELMIPVADYETLGKDACLGDVAAALNASKHRDILVVDDNKAFVGVLTMSDMILALEPNYRKLTGKALDTDTLTNRLVADQFKEFNLWSDSLSNICGKAVDVKVADAMHSPDASQYIEEDSDIEHGVHLYMIGTPQPLIVRNNGKVTGVLRMSDVFAEIVNRMNACVLDG</sequence>
<gene>
    <name evidence="4" type="ORF">JCM14722_07360</name>
</gene>
<evidence type="ECO:0000313" key="5">
    <source>
        <dbReference type="Proteomes" id="UP001061361"/>
    </source>
</evidence>
<feature type="domain" description="CBS" evidence="3">
    <location>
        <begin position="7"/>
        <end position="66"/>
    </location>
</feature>
<dbReference type="EMBL" id="AP026708">
    <property type="protein sequence ID" value="BDQ33194.1"/>
    <property type="molecule type" value="Genomic_DNA"/>
</dbReference>
<dbReference type="Proteomes" id="UP001061361">
    <property type="component" value="Chromosome"/>
</dbReference>
<evidence type="ECO:0000259" key="2">
    <source>
        <dbReference type="PROSITE" id="PS50035"/>
    </source>
</evidence>
<feature type="domain" description="PLD phosphodiesterase" evidence="2">
    <location>
        <begin position="29"/>
        <end position="56"/>
    </location>
</feature>
<organism evidence="4 5">
    <name type="scientific">Pseudodesulfovibrio portus</name>
    <dbReference type="NCBI Taxonomy" id="231439"/>
    <lineage>
        <taxon>Bacteria</taxon>
        <taxon>Pseudomonadati</taxon>
        <taxon>Thermodesulfobacteriota</taxon>
        <taxon>Desulfovibrionia</taxon>
        <taxon>Desulfovibrionales</taxon>
        <taxon>Desulfovibrionaceae</taxon>
    </lineage>
</organism>
<accession>A0ABN6RRK3</accession>
<dbReference type="SUPFAM" id="SSF54631">
    <property type="entry name" value="CBS-domain pair"/>
    <property type="match status" value="1"/>
</dbReference>
<dbReference type="InterPro" id="IPR046342">
    <property type="entry name" value="CBS_dom_sf"/>
</dbReference>
<dbReference type="InterPro" id="IPR000644">
    <property type="entry name" value="CBS_dom"/>
</dbReference>
<proteinExistence type="predicted"/>
<dbReference type="InterPro" id="IPR001736">
    <property type="entry name" value="PLipase_D/transphosphatidylase"/>
</dbReference>
<name>A0ABN6RRK3_9BACT</name>
<keyword evidence="1" id="KW-0129">CBS domain</keyword>
<dbReference type="Gene3D" id="3.10.580.10">
    <property type="entry name" value="CBS-domain"/>
    <property type="match status" value="1"/>
</dbReference>
<evidence type="ECO:0000313" key="4">
    <source>
        <dbReference type="EMBL" id="BDQ33194.1"/>
    </source>
</evidence>
<evidence type="ECO:0000259" key="3">
    <source>
        <dbReference type="PROSITE" id="PS51371"/>
    </source>
</evidence>
<dbReference type="PROSITE" id="PS51371">
    <property type="entry name" value="CBS"/>
    <property type="match status" value="1"/>
</dbReference>